<dbReference type="Proteomes" id="UP001213681">
    <property type="component" value="Unassembled WGS sequence"/>
</dbReference>
<reference evidence="7" key="2">
    <citation type="journal article" date="2023" name="IMA Fungus">
        <title>Comparative genomic study of the Penicillium genus elucidates a diverse pangenome and 15 lateral gene transfer events.</title>
        <authorList>
            <person name="Petersen C."/>
            <person name="Sorensen T."/>
            <person name="Nielsen M.R."/>
            <person name="Sondergaard T.E."/>
            <person name="Sorensen J.L."/>
            <person name="Fitzpatrick D.A."/>
            <person name="Frisvad J.C."/>
            <person name="Nielsen K.L."/>
        </authorList>
    </citation>
    <scope>NUCLEOTIDE SEQUENCE</scope>
    <source>
        <strain evidence="7">IBT 16125</strain>
    </source>
</reference>
<evidence type="ECO:0000259" key="6">
    <source>
        <dbReference type="PROSITE" id="PS50850"/>
    </source>
</evidence>
<proteinExistence type="predicted"/>
<dbReference type="PROSITE" id="PS50850">
    <property type="entry name" value="MFS"/>
    <property type="match status" value="1"/>
</dbReference>
<dbReference type="SUPFAM" id="SSF103473">
    <property type="entry name" value="MFS general substrate transporter"/>
    <property type="match status" value="1"/>
</dbReference>
<dbReference type="PANTHER" id="PTHR42718">
    <property type="entry name" value="MAJOR FACILITATOR SUPERFAMILY MULTIDRUG TRANSPORTER MFSC"/>
    <property type="match status" value="1"/>
</dbReference>
<dbReference type="AlphaFoldDB" id="A0AAD6C553"/>
<evidence type="ECO:0000313" key="8">
    <source>
        <dbReference type="Proteomes" id="UP001213681"/>
    </source>
</evidence>
<feature type="transmembrane region" description="Helical" evidence="5">
    <location>
        <begin position="346"/>
        <end position="368"/>
    </location>
</feature>
<name>A0AAD6C553_9EURO</name>
<dbReference type="InterPro" id="IPR020846">
    <property type="entry name" value="MFS_dom"/>
</dbReference>
<dbReference type="Gene3D" id="1.20.1720.10">
    <property type="entry name" value="Multidrug resistance protein D"/>
    <property type="match status" value="1"/>
</dbReference>
<feature type="transmembrane region" description="Helical" evidence="5">
    <location>
        <begin position="104"/>
        <end position="122"/>
    </location>
</feature>
<feature type="transmembrane region" description="Helical" evidence="5">
    <location>
        <begin position="309"/>
        <end position="334"/>
    </location>
</feature>
<feature type="domain" description="Major facilitator superfamily (MFS) profile" evidence="6">
    <location>
        <begin position="64"/>
        <end position="508"/>
    </location>
</feature>
<dbReference type="PANTHER" id="PTHR42718:SF27">
    <property type="entry name" value="TRANSPORTER, PUTATIVE-RELATED"/>
    <property type="match status" value="1"/>
</dbReference>
<feature type="transmembrane region" description="Helical" evidence="5">
    <location>
        <begin position="67"/>
        <end position="92"/>
    </location>
</feature>
<feature type="transmembrane region" description="Helical" evidence="5">
    <location>
        <begin position="400"/>
        <end position="424"/>
    </location>
</feature>
<comment type="caution">
    <text evidence="7">The sequence shown here is derived from an EMBL/GenBank/DDBJ whole genome shotgun (WGS) entry which is preliminary data.</text>
</comment>
<dbReference type="InterPro" id="IPR036259">
    <property type="entry name" value="MFS_trans_sf"/>
</dbReference>
<dbReference type="Pfam" id="PF07690">
    <property type="entry name" value="MFS_1"/>
    <property type="match status" value="1"/>
</dbReference>
<organism evidence="7 8">
    <name type="scientific">Penicillium daleae</name>
    <dbReference type="NCBI Taxonomy" id="63821"/>
    <lineage>
        <taxon>Eukaryota</taxon>
        <taxon>Fungi</taxon>
        <taxon>Dikarya</taxon>
        <taxon>Ascomycota</taxon>
        <taxon>Pezizomycotina</taxon>
        <taxon>Eurotiomycetes</taxon>
        <taxon>Eurotiomycetidae</taxon>
        <taxon>Eurotiales</taxon>
        <taxon>Aspergillaceae</taxon>
        <taxon>Penicillium</taxon>
    </lineage>
</organism>
<comment type="subcellular location">
    <subcellularLocation>
        <location evidence="1">Membrane</location>
        <topology evidence="1">Multi-pass membrane protein</topology>
    </subcellularLocation>
</comment>
<dbReference type="InterPro" id="IPR011701">
    <property type="entry name" value="MFS"/>
</dbReference>
<keyword evidence="8" id="KW-1185">Reference proteome</keyword>
<dbReference type="GeneID" id="81600360"/>
<dbReference type="GO" id="GO:0016020">
    <property type="term" value="C:membrane"/>
    <property type="evidence" value="ECO:0007669"/>
    <property type="project" value="UniProtKB-SubCell"/>
</dbReference>
<keyword evidence="4 5" id="KW-0472">Membrane</keyword>
<keyword evidence="3 5" id="KW-1133">Transmembrane helix</keyword>
<evidence type="ECO:0000256" key="2">
    <source>
        <dbReference type="ARBA" id="ARBA00022692"/>
    </source>
</evidence>
<evidence type="ECO:0000256" key="1">
    <source>
        <dbReference type="ARBA" id="ARBA00004141"/>
    </source>
</evidence>
<gene>
    <name evidence="7" type="ORF">N7458_006735</name>
</gene>
<sequence length="515" mass="55258">MATTVLAPARATAAIFDADDSNNIPLVHWPSKNSRPDSRPQSLLHPGQDLGSGLYEAQDVGLSRVRAITLIATLTGITFVGSMSGGLLTIGLPWIAADLQLPDNLLLCLANGCCLLLAGSMADFMGNRIINLIGCTLLCAFILACSVAQSGLQLILFRAFQGIATSMCLPTAFSILTDTMPAGKRRNIGFACLGLGQPFGFSVGLVFGGLFQGSSLGWRFGYYLCTGVTAILTVVNFFKLPKDKPREPFTFQRLSVITDNPSNIHRPENIALLCAASAMIPAFLAWMSWREKNDKSALIPNSLWKNTAFASICVMVLLSWAVLNGTETILSLFFQEVQELSAIQAAIRFLPNVLIGIVLNLATGLLVHRLHANYLVLVTTVLSAGSPLLLAIIDPQWSWWYCAFWAVLLGPLSADVIFTVANLIIADSFSPKTQGLAGAVFNTIAQFGTSIGLTTFAIISASVTQDSSYINKSSPEALMTGYRAVFWTCFALMMAASGIGAWGLRKVGKVGLKRE</sequence>
<evidence type="ECO:0000256" key="5">
    <source>
        <dbReference type="SAM" id="Phobius"/>
    </source>
</evidence>
<feature type="transmembrane region" description="Helical" evidence="5">
    <location>
        <begin position="188"/>
        <end position="208"/>
    </location>
</feature>
<protein>
    <submittedName>
        <fullName evidence="7">Major facilitator superfamily domain-containing protein</fullName>
    </submittedName>
</protein>
<evidence type="ECO:0000256" key="3">
    <source>
        <dbReference type="ARBA" id="ARBA00022989"/>
    </source>
</evidence>
<feature type="transmembrane region" description="Helical" evidence="5">
    <location>
        <begin position="220"/>
        <end position="238"/>
    </location>
</feature>
<evidence type="ECO:0000313" key="7">
    <source>
        <dbReference type="EMBL" id="KAJ5450286.1"/>
    </source>
</evidence>
<dbReference type="RefSeq" id="XP_056765821.1">
    <property type="nucleotide sequence ID" value="XM_056910117.1"/>
</dbReference>
<feature type="transmembrane region" description="Helical" evidence="5">
    <location>
        <begin position="484"/>
        <end position="504"/>
    </location>
</feature>
<feature type="transmembrane region" description="Helical" evidence="5">
    <location>
        <begin position="374"/>
        <end position="393"/>
    </location>
</feature>
<dbReference type="Gene3D" id="1.20.1250.20">
    <property type="entry name" value="MFS general substrate transporter like domains"/>
    <property type="match status" value="1"/>
</dbReference>
<reference evidence="7" key="1">
    <citation type="submission" date="2022-12" db="EMBL/GenBank/DDBJ databases">
        <authorList>
            <person name="Petersen C."/>
        </authorList>
    </citation>
    <scope>NUCLEOTIDE SEQUENCE</scope>
    <source>
        <strain evidence="7">IBT 16125</strain>
    </source>
</reference>
<dbReference type="GO" id="GO:0022857">
    <property type="term" value="F:transmembrane transporter activity"/>
    <property type="evidence" value="ECO:0007669"/>
    <property type="project" value="InterPro"/>
</dbReference>
<feature type="transmembrane region" description="Helical" evidence="5">
    <location>
        <begin position="155"/>
        <end position="176"/>
    </location>
</feature>
<feature type="transmembrane region" description="Helical" evidence="5">
    <location>
        <begin position="129"/>
        <end position="149"/>
    </location>
</feature>
<evidence type="ECO:0000256" key="4">
    <source>
        <dbReference type="ARBA" id="ARBA00023136"/>
    </source>
</evidence>
<dbReference type="EMBL" id="JAPVEA010000006">
    <property type="protein sequence ID" value="KAJ5450286.1"/>
    <property type="molecule type" value="Genomic_DNA"/>
</dbReference>
<keyword evidence="2 5" id="KW-0812">Transmembrane</keyword>
<accession>A0AAD6C553</accession>
<feature type="transmembrane region" description="Helical" evidence="5">
    <location>
        <begin position="444"/>
        <end position="463"/>
    </location>
</feature>